<keyword evidence="2" id="KW-1003">Cell membrane</keyword>
<feature type="transmembrane region" description="Helical" evidence="6">
    <location>
        <begin position="217"/>
        <end position="244"/>
    </location>
</feature>
<feature type="transmembrane region" description="Helical" evidence="6">
    <location>
        <begin position="21"/>
        <end position="43"/>
    </location>
</feature>
<keyword evidence="4 6" id="KW-1133">Transmembrane helix</keyword>
<dbReference type="InterPro" id="IPR011701">
    <property type="entry name" value="MFS"/>
</dbReference>
<feature type="transmembrane region" description="Helical" evidence="6">
    <location>
        <begin position="355"/>
        <end position="373"/>
    </location>
</feature>
<feature type="transmembrane region" description="Helical" evidence="6">
    <location>
        <begin position="55"/>
        <end position="75"/>
    </location>
</feature>
<keyword evidence="3 6" id="KW-0812">Transmembrane</keyword>
<feature type="transmembrane region" description="Helical" evidence="6">
    <location>
        <begin position="385"/>
        <end position="408"/>
    </location>
</feature>
<dbReference type="Gene3D" id="1.20.1250.20">
    <property type="entry name" value="MFS general substrate transporter like domains"/>
    <property type="match status" value="1"/>
</dbReference>
<proteinExistence type="predicted"/>
<evidence type="ECO:0000256" key="5">
    <source>
        <dbReference type="ARBA" id="ARBA00023136"/>
    </source>
</evidence>
<dbReference type="InterPro" id="IPR036259">
    <property type="entry name" value="MFS_trans_sf"/>
</dbReference>
<dbReference type="InterPro" id="IPR020846">
    <property type="entry name" value="MFS_dom"/>
</dbReference>
<keyword evidence="9" id="KW-1185">Reference proteome</keyword>
<feature type="domain" description="Major facilitator superfamily (MFS) profile" evidence="7">
    <location>
        <begin position="1"/>
        <end position="413"/>
    </location>
</feature>
<dbReference type="GO" id="GO:0022857">
    <property type="term" value="F:transmembrane transporter activity"/>
    <property type="evidence" value="ECO:0007669"/>
    <property type="project" value="InterPro"/>
</dbReference>
<dbReference type="PANTHER" id="PTHR43124">
    <property type="entry name" value="PURINE EFFLUX PUMP PBUE"/>
    <property type="match status" value="1"/>
</dbReference>
<evidence type="ECO:0000256" key="2">
    <source>
        <dbReference type="ARBA" id="ARBA00022475"/>
    </source>
</evidence>
<feature type="transmembrane region" description="Helical" evidence="6">
    <location>
        <begin position="109"/>
        <end position="131"/>
    </location>
</feature>
<feature type="transmembrane region" description="Helical" evidence="6">
    <location>
        <begin position="171"/>
        <end position="196"/>
    </location>
</feature>
<accession>A0A9X1RUB1</accession>
<dbReference type="Proteomes" id="UP001139308">
    <property type="component" value="Unassembled WGS sequence"/>
</dbReference>
<dbReference type="SUPFAM" id="SSF103473">
    <property type="entry name" value="MFS general substrate transporter"/>
    <property type="match status" value="1"/>
</dbReference>
<feature type="transmembrane region" description="Helical" evidence="6">
    <location>
        <begin position="143"/>
        <end position="165"/>
    </location>
</feature>
<feature type="transmembrane region" description="Helical" evidence="6">
    <location>
        <begin position="292"/>
        <end position="312"/>
    </location>
</feature>
<evidence type="ECO:0000256" key="3">
    <source>
        <dbReference type="ARBA" id="ARBA00022692"/>
    </source>
</evidence>
<dbReference type="Pfam" id="PF07690">
    <property type="entry name" value="MFS_1"/>
    <property type="match status" value="1"/>
</dbReference>
<dbReference type="PANTHER" id="PTHR43124:SF3">
    <property type="entry name" value="CHLORAMPHENICOL EFFLUX PUMP RV0191"/>
    <property type="match status" value="1"/>
</dbReference>
<comment type="subcellular location">
    <subcellularLocation>
        <location evidence="1">Cell membrane</location>
        <topology evidence="1">Multi-pass membrane protein</topology>
    </subcellularLocation>
</comment>
<feature type="transmembrane region" description="Helical" evidence="6">
    <location>
        <begin position="264"/>
        <end position="285"/>
    </location>
</feature>
<evidence type="ECO:0000256" key="1">
    <source>
        <dbReference type="ARBA" id="ARBA00004651"/>
    </source>
</evidence>
<gene>
    <name evidence="8" type="ORF">L5014_17125</name>
</gene>
<comment type="caution">
    <text evidence="8">The sequence shown here is derived from an EMBL/GenBank/DDBJ whole genome shotgun (WGS) entry which is preliminary data.</text>
</comment>
<evidence type="ECO:0000313" key="8">
    <source>
        <dbReference type="EMBL" id="MCG5075064.1"/>
    </source>
</evidence>
<name>A0A9X1RUB1_9BURK</name>
<feature type="transmembrane region" description="Helical" evidence="6">
    <location>
        <begin position="318"/>
        <end position="343"/>
    </location>
</feature>
<dbReference type="AlphaFoldDB" id="A0A9X1RUB1"/>
<dbReference type="PROSITE" id="PS50850">
    <property type="entry name" value="MFS"/>
    <property type="match status" value="1"/>
</dbReference>
<feature type="transmembrane region" description="Helical" evidence="6">
    <location>
        <begin position="84"/>
        <end position="103"/>
    </location>
</feature>
<sequence>MAGRDAHAALAPERALNRLALLCAGRAGACMGTMTFAGALPVLRDTWHMSASTAGTIQTAFNLSNALALLVAAWLSDSYGAKRVYLACTWAGAAALAGFAWLARSPESALIGIVFVGLTQGGAYAPALMLAADLGSPAARGRAIGQMLAAGSFGYLLSVFLALWATQTYGVAAGFSLCAAGVFAGALLSHVSLSGTSLAPARGRAMRASAARPSRPLAVWSPVAVCLLVGYVAHCWELLGNYAWTPSLLAVAVAPLHLDTLSQALLIGAVVHSSGMLSTVAFGVLSDRWDRAQVLVVVAGAGAACSILMGFSMQWGPVWTVLIAAIGSFFILGDSGVLSAAITDAVPPDRLGRVMGVRSVIGFGAGALAPTTFGATFDATHQWSWAYGTLALGGGAACCAALCLRWLVTAGHRHCSS</sequence>
<keyword evidence="5 6" id="KW-0472">Membrane</keyword>
<evidence type="ECO:0000313" key="9">
    <source>
        <dbReference type="Proteomes" id="UP001139308"/>
    </source>
</evidence>
<dbReference type="GO" id="GO:0005886">
    <property type="term" value="C:plasma membrane"/>
    <property type="evidence" value="ECO:0007669"/>
    <property type="project" value="UniProtKB-SubCell"/>
</dbReference>
<dbReference type="InterPro" id="IPR050189">
    <property type="entry name" value="MFS_Efflux_Transporters"/>
</dbReference>
<evidence type="ECO:0000256" key="6">
    <source>
        <dbReference type="SAM" id="Phobius"/>
    </source>
</evidence>
<evidence type="ECO:0000259" key="7">
    <source>
        <dbReference type="PROSITE" id="PS50850"/>
    </source>
</evidence>
<dbReference type="EMBL" id="JAKLJA010000013">
    <property type="protein sequence ID" value="MCG5075064.1"/>
    <property type="molecule type" value="Genomic_DNA"/>
</dbReference>
<reference evidence="8" key="1">
    <citation type="submission" date="2022-01" db="EMBL/GenBank/DDBJ databases">
        <title>Genome sequence and assembly of Parabukholderia sp. RG36.</title>
        <authorList>
            <person name="Chhetri G."/>
        </authorList>
    </citation>
    <scope>NUCLEOTIDE SEQUENCE</scope>
    <source>
        <strain evidence="8">RG36</strain>
    </source>
</reference>
<protein>
    <submittedName>
        <fullName evidence="8">MFS transporter</fullName>
    </submittedName>
</protein>
<evidence type="ECO:0000256" key="4">
    <source>
        <dbReference type="ARBA" id="ARBA00022989"/>
    </source>
</evidence>
<organism evidence="8 9">
    <name type="scientific">Paraburkholderia tagetis</name>
    <dbReference type="NCBI Taxonomy" id="2913261"/>
    <lineage>
        <taxon>Bacteria</taxon>
        <taxon>Pseudomonadati</taxon>
        <taxon>Pseudomonadota</taxon>
        <taxon>Betaproteobacteria</taxon>
        <taxon>Burkholderiales</taxon>
        <taxon>Burkholderiaceae</taxon>
        <taxon>Paraburkholderia</taxon>
    </lineage>
</organism>